<keyword evidence="3" id="KW-1185">Reference proteome</keyword>
<sequence length="564" mass="65209">MAEVIVFAPKKRKLQVENLPYHWCHSQADIVAKQYEAMKAGLYTDFTIHTKDGGKFDVHRLCLARIPYFHDMFNNPMKESIQKSSHEDICTDVLSVILEYIYTGMSENIGNYVEELILCADKYRMDGLVERCALIMMENLCVENAARYLSCVNAIGLDKMRKPILQYIERNIEQVMKSKDWPIIVEDFAAMTEILKEIATVRSVSGSTWGTLSVFEDSGRCIKWVIPRVSRPKLRFHCYYEFQSPQFTITDSFGLIYLARIKYHAKPEGCATIIVFLSSNKTEFGVRSQTLQPPRLQCKWKVPTDNLLSWQSGTWRYITDTPEDHIWIFIMKPRFPINNPFMINQEFLLSMIDTNIRYDVLTTNDFGKQYPSTPVPSEFETSGPRIVDSKRCDTDILVGGERFRVHKSILIAKSRKFAALLSSSMPQYELGDINPEVFHGILNIMSETNTYPAQVYDQLELLRAAKKYIDDRHITYFENFLVDKLNPQNAIDFLLCAKEVKSKKLRLSAMRFITRNAEAVMASKSWTKMQQYKSLVAIMIKIISAETESPIKEAPENQLVWSKY</sequence>
<dbReference type="PANTHER" id="PTHR24413">
    <property type="entry name" value="SPECKLE-TYPE POZ PROTEIN"/>
    <property type="match status" value="1"/>
</dbReference>
<evidence type="ECO:0000259" key="1">
    <source>
        <dbReference type="PROSITE" id="PS50097"/>
    </source>
</evidence>
<gene>
    <name evidence="2" type="ORF">GE061_006351</name>
</gene>
<reference evidence="2" key="1">
    <citation type="journal article" date="2021" name="Mol. Ecol. Resour.">
        <title>Apolygus lucorum genome provides insights into omnivorousness and mesophyll feeding.</title>
        <authorList>
            <person name="Liu Y."/>
            <person name="Liu H."/>
            <person name="Wang H."/>
            <person name="Huang T."/>
            <person name="Liu B."/>
            <person name="Yang B."/>
            <person name="Yin L."/>
            <person name="Li B."/>
            <person name="Zhang Y."/>
            <person name="Zhang S."/>
            <person name="Jiang F."/>
            <person name="Zhang X."/>
            <person name="Ren Y."/>
            <person name="Wang B."/>
            <person name="Wang S."/>
            <person name="Lu Y."/>
            <person name="Wu K."/>
            <person name="Fan W."/>
            <person name="Wang G."/>
        </authorList>
    </citation>
    <scope>NUCLEOTIDE SEQUENCE</scope>
    <source>
        <strain evidence="2">12Hb</strain>
    </source>
</reference>
<name>A0A8S9WVD3_APOLU</name>
<dbReference type="EMBL" id="WIXP02000014">
    <property type="protein sequence ID" value="KAF6200051.1"/>
    <property type="molecule type" value="Genomic_DNA"/>
</dbReference>
<dbReference type="PROSITE" id="PS50097">
    <property type="entry name" value="BTB"/>
    <property type="match status" value="2"/>
</dbReference>
<dbReference type="Proteomes" id="UP000466442">
    <property type="component" value="Unassembled WGS sequence"/>
</dbReference>
<feature type="domain" description="BTB" evidence="1">
    <location>
        <begin position="44"/>
        <end position="104"/>
    </location>
</feature>
<dbReference type="CDD" id="cd14733">
    <property type="entry name" value="BACK"/>
    <property type="match status" value="1"/>
</dbReference>
<organism evidence="2 3">
    <name type="scientific">Apolygus lucorum</name>
    <name type="common">Small green plant bug</name>
    <name type="synonym">Lygocoris lucorum</name>
    <dbReference type="NCBI Taxonomy" id="248454"/>
    <lineage>
        <taxon>Eukaryota</taxon>
        <taxon>Metazoa</taxon>
        <taxon>Ecdysozoa</taxon>
        <taxon>Arthropoda</taxon>
        <taxon>Hexapoda</taxon>
        <taxon>Insecta</taxon>
        <taxon>Pterygota</taxon>
        <taxon>Neoptera</taxon>
        <taxon>Paraneoptera</taxon>
        <taxon>Hemiptera</taxon>
        <taxon>Heteroptera</taxon>
        <taxon>Panheteroptera</taxon>
        <taxon>Cimicomorpha</taxon>
        <taxon>Miridae</taxon>
        <taxon>Mirini</taxon>
        <taxon>Apolygus</taxon>
    </lineage>
</organism>
<protein>
    <recommendedName>
        <fullName evidence="1">BTB domain-containing protein</fullName>
    </recommendedName>
</protein>
<dbReference type="OrthoDB" id="2311693at2759"/>
<dbReference type="SMART" id="SM00225">
    <property type="entry name" value="BTB"/>
    <property type="match status" value="2"/>
</dbReference>
<comment type="caution">
    <text evidence="2">The sequence shown here is derived from an EMBL/GenBank/DDBJ whole genome shotgun (WGS) entry which is preliminary data.</text>
</comment>
<dbReference type="Pfam" id="PF00651">
    <property type="entry name" value="BTB"/>
    <property type="match status" value="2"/>
</dbReference>
<evidence type="ECO:0000313" key="2">
    <source>
        <dbReference type="EMBL" id="KAF6200051.1"/>
    </source>
</evidence>
<evidence type="ECO:0000313" key="3">
    <source>
        <dbReference type="Proteomes" id="UP000466442"/>
    </source>
</evidence>
<dbReference type="InterPro" id="IPR000210">
    <property type="entry name" value="BTB/POZ_dom"/>
</dbReference>
<dbReference type="Gene3D" id="3.30.710.10">
    <property type="entry name" value="Potassium Channel Kv1.1, Chain A"/>
    <property type="match status" value="2"/>
</dbReference>
<dbReference type="CDD" id="cd18186">
    <property type="entry name" value="BTB_POZ_ZBTB_KLHL-like"/>
    <property type="match status" value="2"/>
</dbReference>
<feature type="domain" description="BTB" evidence="1">
    <location>
        <begin position="392"/>
        <end position="445"/>
    </location>
</feature>
<dbReference type="SUPFAM" id="SSF54695">
    <property type="entry name" value="POZ domain"/>
    <property type="match status" value="2"/>
</dbReference>
<dbReference type="InterPro" id="IPR011333">
    <property type="entry name" value="SKP1/BTB/POZ_sf"/>
</dbReference>
<proteinExistence type="predicted"/>
<accession>A0A8S9WVD3</accession>
<dbReference type="Gene3D" id="1.25.40.420">
    <property type="match status" value="2"/>
</dbReference>
<dbReference type="AlphaFoldDB" id="A0A8S9WVD3"/>